<feature type="transmembrane region" description="Helical" evidence="1">
    <location>
        <begin position="12"/>
        <end position="30"/>
    </location>
</feature>
<reference evidence="3" key="1">
    <citation type="submission" date="2019-06" db="EMBL/GenBank/DDBJ databases">
        <title>Gordonia isolated from sludge of a wastewater treatment plant.</title>
        <authorList>
            <person name="Tamura T."/>
            <person name="Aoyama K."/>
            <person name="Kang Y."/>
            <person name="Saito S."/>
            <person name="Akiyama N."/>
            <person name="Yazawa K."/>
            <person name="Gonoi T."/>
            <person name="Mikami Y."/>
        </authorList>
    </citation>
    <scope>NUCLEOTIDE SEQUENCE [LARGE SCALE GENOMIC DNA]</scope>
    <source>
        <strain evidence="3">NBRC 107696</strain>
    </source>
</reference>
<proteinExistence type="predicted"/>
<dbReference type="EMBL" id="BJOV01000005">
    <property type="protein sequence ID" value="GEE04028.1"/>
    <property type="molecule type" value="Genomic_DNA"/>
</dbReference>
<organism evidence="2 3">
    <name type="scientific">Gordonia spumicola</name>
    <dbReference type="NCBI Taxonomy" id="589161"/>
    <lineage>
        <taxon>Bacteria</taxon>
        <taxon>Bacillati</taxon>
        <taxon>Actinomycetota</taxon>
        <taxon>Actinomycetes</taxon>
        <taxon>Mycobacteriales</taxon>
        <taxon>Gordoniaceae</taxon>
        <taxon>Gordonia</taxon>
    </lineage>
</organism>
<accession>A0A7I9VF78</accession>
<evidence type="ECO:0000313" key="3">
    <source>
        <dbReference type="Proteomes" id="UP000444960"/>
    </source>
</evidence>
<comment type="caution">
    <text evidence="2">The sequence shown here is derived from an EMBL/GenBank/DDBJ whole genome shotgun (WGS) entry which is preliminary data.</text>
</comment>
<name>A0A7I9VF78_9ACTN</name>
<keyword evidence="1" id="KW-0472">Membrane</keyword>
<keyword evidence="3" id="KW-1185">Reference proteome</keyword>
<protein>
    <recommendedName>
        <fullName evidence="4">Lumazine-binding protein</fullName>
    </recommendedName>
</protein>
<dbReference type="Proteomes" id="UP000444960">
    <property type="component" value="Unassembled WGS sequence"/>
</dbReference>
<evidence type="ECO:0000256" key="1">
    <source>
        <dbReference type="SAM" id="Phobius"/>
    </source>
</evidence>
<dbReference type="AlphaFoldDB" id="A0A7I9VF78"/>
<keyword evidence="1" id="KW-0812">Transmembrane</keyword>
<evidence type="ECO:0008006" key="4">
    <source>
        <dbReference type="Google" id="ProtNLM"/>
    </source>
</evidence>
<keyword evidence="1" id="KW-1133">Transmembrane helix</keyword>
<gene>
    <name evidence="2" type="ORF">nbrc107696_44740</name>
</gene>
<sequence length="134" mass="14228">MVPGELTRRTLGWAVALILAAAIVVGLLLWRPWTADQPSDAERIEEQVRGYVDDLARIDYASAQARRCEASGSSAAIVKPPADGPVVSTTVAIESITVDGDTATVDAAIESSGTSMPLSLRFARRDDRWCISGG</sequence>
<evidence type="ECO:0000313" key="2">
    <source>
        <dbReference type="EMBL" id="GEE04028.1"/>
    </source>
</evidence>